<dbReference type="GO" id="GO:0016832">
    <property type="term" value="F:aldehyde-lyase activity"/>
    <property type="evidence" value="ECO:0007669"/>
    <property type="project" value="TreeGrafter"/>
</dbReference>
<dbReference type="InterPro" id="IPR015813">
    <property type="entry name" value="Pyrv/PenolPyrv_kinase-like_dom"/>
</dbReference>
<dbReference type="Pfam" id="PF03328">
    <property type="entry name" value="HpcH_HpaI"/>
    <property type="match status" value="1"/>
</dbReference>
<dbReference type="InterPro" id="IPR050251">
    <property type="entry name" value="HpcH-HpaI_aldolase"/>
</dbReference>
<feature type="domain" description="HpcH/HpaI aldolase/citrate lyase" evidence="3">
    <location>
        <begin position="92"/>
        <end position="312"/>
    </location>
</feature>
<gene>
    <name evidence="4" type="ORF">HMN09_00831500</name>
</gene>
<dbReference type="InterPro" id="IPR040442">
    <property type="entry name" value="Pyrv_kinase-like_dom_sf"/>
</dbReference>
<dbReference type="PANTHER" id="PTHR30502:SF8">
    <property type="entry name" value="SYNTHASE, PUTATIVE-RELATED"/>
    <property type="match status" value="1"/>
</dbReference>
<accession>A0A8H6SSW7</accession>
<dbReference type="AlphaFoldDB" id="A0A8H6SSW7"/>
<keyword evidence="2" id="KW-0456">Lyase</keyword>
<dbReference type="GO" id="GO:0046872">
    <property type="term" value="F:metal ion binding"/>
    <property type="evidence" value="ECO:0007669"/>
    <property type="project" value="UniProtKB-KW"/>
</dbReference>
<dbReference type="InterPro" id="IPR005000">
    <property type="entry name" value="Aldolase/citrate-lyase_domain"/>
</dbReference>
<dbReference type="OrthoDB" id="1621678at2759"/>
<evidence type="ECO:0000313" key="5">
    <source>
        <dbReference type="Proteomes" id="UP000613580"/>
    </source>
</evidence>
<dbReference type="EMBL" id="JACAZE010000011">
    <property type="protein sequence ID" value="KAF7304297.1"/>
    <property type="molecule type" value="Genomic_DNA"/>
</dbReference>
<dbReference type="Proteomes" id="UP000613580">
    <property type="component" value="Unassembled WGS sequence"/>
</dbReference>
<evidence type="ECO:0000313" key="4">
    <source>
        <dbReference type="EMBL" id="KAF7304297.1"/>
    </source>
</evidence>
<dbReference type="SUPFAM" id="SSF51621">
    <property type="entry name" value="Phosphoenolpyruvate/pyruvate domain"/>
    <property type="match status" value="1"/>
</dbReference>
<reference evidence="4" key="1">
    <citation type="submission" date="2020-05" db="EMBL/GenBank/DDBJ databases">
        <title>Mycena genomes resolve the evolution of fungal bioluminescence.</title>
        <authorList>
            <person name="Tsai I.J."/>
        </authorList>
    </citation>
    <scope>NUCLEOTIDE SEQUENCE</scope>
    <source>
        <strain evidence="4">110903Hualien_Pintung</strain>
    </source>
</reference>
<evidence type="ECO:0000256" key="1">
    <source>
        <dbReference type="ARBA" id="ARBA00022723"/>
    </source>
</evidence>
<name>A0A8H6SSW7_MYCCL</name>
<proteinExistence type="predicted"/>
<dbReference type="GO" id="GO:0005737">
    <property type="term" value="C:cytoplasm"/>
    <property type="evidence" value="ECO:0007669"/>
    <property type="project" value="TreeGrafter"/>
</dbReference>
<keyword evidence="1" id="KW-0479">Metal-binding</keyword>
<comment type="caution">
    <text evidence="4">The sequence shown here is derived from an EMBL/GenBank/DDBJ whole genome shotgun (WGS) entry which is preliminary data.</text>
</comment>
<evidence type="ECO:0000259" key="3">
    <source>
        <dbReference type="Pfam" id="PF03328"/>
    </source>
</evidence>
<evidence type="ECO:0000256" key="2">
    <source>
        <dbReference type="ARBA" id="ARBA00023239"/>
    </source>
</evidence>
<sequence length="338" mass="36433">MIRKEQCGAAAPDRCLVSRLGYITTATAYRFLTLRFPSSRKLVNMSIAYNHVLDPTQQHTYAGPTRQQPPNLRGLIQSGKILVGAVLSYPSTQVARTLAATGADWIWIDTEHVAWPNSVLVECIQIINHESGGRMVPIVRVPSKTAFDIMAYALDAGAGGIILPHIETTEEVDAAAHACRFPPEGHRSFPPFTFIPGVTDTTPSGETVYTLANKHVAIIPQVESPLGITNIASIFAHPAVDAIMIGAGDLRLELGLPMGFVGTEPAFTSAMDAAAAAAKQHPEKALVGAALGPEMIEERLRLGFRMLITTIDFHTLAFGTLGDLKRARDSVEGSRYLK</sequence>
<dbReference type="PANTHER" id="PTHR30502">
    <property type="entry name" value="2-KETO-3-DEOXY-L-RHAMNONATE ALDOLASE"/>
    <property type="match status" value="1"/>
</dbReference>
<dbReference type="Gene3D" id="3.20.20.60">
    <property type="entry name" value="Phosphoenolpyruvate-binding domains"/>
    <property type="match status" value="1"/>
</dbReference>
<organism evidence="4 5">
    <name type="scientific">Mycena chlorophos</name>
    <name type="common">Agaric fungus</name>
    <name type="synonym">Agaricus chlorophos</name>
    <dbReference type="NCBI Taxonomy" id="658473"/>
    <lineage>
        <taxon>Eukaryota</taxon>
        <taxon>Fungi</taxon>
        <taxon>Dikarya</taxon>
        <taxon>Basidiomycota</taxon>
        <taxon>Agaricomycotina</taxon>
        <taxon>Agaricomycetes</taxon>
        <taxon>Agaricomycetidae</taxon>
        <taxon>Agaricales</taxon>
        <taxon>Marasmiineae</taxon>
        <taxon>Mycenaceae</taxon>
        <taxon>Mycena</taxon>
    </lineage>
</organism>
<protein>
    <submittedName>
        <fullName evidence="4">2,4-dihydroxyhept-2-ene-1,7-dioic acid aldolase</fullName>
    </submittedName>
</protein>
<keyword evidence="5" id="KW-1185">Reference proteome</keyword>